<dbReference type="Proteomes" id="UP000039324">
    <property type="component" value="Unassembled WGS sequence"/>
</dbReference>
<keyword evidence="4" id="KW-0813">Transport</keyword>
<evidence type="ECO:0000256" key="12">
    <source>
        <dbReference type="SAM" id="MobiDB-lite"/>
    </source>
</evidence>
<dbReference type="AlphaFoldDB" id="A0A0G4IQ20"/>
<feature type="region of interest" description="Disordered" evidence="12">
    <location>
        <begin position="68"/>
        <end position="119"/>
    </location>
</feature>
<proteinExistence type="inferred from homology"/>
<keyword evidence="6" id="KW-0812">Transmembrane</keyword>
<evidence type="ECO:0000256" key="4">
    <source>
        <dbReference type="ARBA" id="ARBA00022448"/>
    </source>
</evidence>
<feature type="non-terminal residue" evidence="13">
    <location>
        <position position="1"/>
    </location>
</feature>
<evidence type="ECO:0000256" key="10">
    <source>
        <dbReference type="ARBA" id="ARBA00023128"/>
    </source>
</evidence>
<sequence length="119" mass="13482">LEGAPCSHQSLRGAGRGDMSERWRKHPMLTGITKAPHIIPGWRWGVSAFLLVSAYEYLEGVVDRQRQREAGTLPDHGHGHHNDEVEHEPPRRYIIKKQLGEPPTVEPNPDYKPVHYGGH</sequence>
<name>A0A0G4IQ20_PLABS</name>
<keyword evidence="11" id="KW-0472">Membrane</keyword>
<evidence type="ECO:0000256" key="11">
    <source>
        <dbReference type="ARBA" id="ARBA00023136"/>
    </source>
</evidence>
<evidence type="ECO:0000313" key="14">
    <source>
        <dbReference type="Proteomes" id="UP000039324"/>
    </source>
</evidence>
<organism evidence="13 14">
    <name type="scientific">Plasmodiophora brassicae</name>
    <name type="common">Clubroot disease agent</name>
    <dbReference type="NCBI Taxonomy" id="37360"/>
    <lineage>
        <taxon>Eukaryota</taxon>
        <taxon>Sar</taxon>
        <taxon>Rhizaria</taxon>
        <taxon>Endomyxa</taxon>
        <taxon>Phytomyxea</taxon>
        <taxon>Plasmodiophorida</taxon>
        <taxon>Plasmodiophoridae</taxon>
        <taxon>Plasmodiophora</taxon>
    </lineage>
</organism>
<evidence type="ECO:0000256" key="8">
    <source>
        <dbReference type="ARBA" id="ARBA00022982"/>
    </source>
</evidence>
<evidence type="ECO:0000256" key="1">
    <source>
        <dbReference type="ARBA" id="ARBA00003195"/>
    </source>
</evidence>
<evidence type="ECO:0000256" key="7">
    <source>
        <dbReference type="ARBA" id="ARBA00022792"/>
    </source>
</evidence>
<evidence type="ECO:0000256" key="3">
    <source>
        <dbReference type="ARBA" id="ARBA00005667"/>
    </source>
</evidence>
<evidence type="ECO:0000256" key="2">
    <source>
        <dbReference type="ARBA" id="ARBA00004298"/>
    </source>
</evidence>
<keyword evidence="5" id="KW-0679">Respiratory chain</keyword>
<evidence type="ECO:0000256" key="6">
    <source>
        <dbReference type="ARBA" id="ARBA00022692"/>
    </source>
</evidence>
<reference evidence="13 14" key="1">
    <citation type="submission" date="2015-02" db="EMBL/GenBank/DDBJ databases">
        <authorList>
            <person name="Chooi Y.-H."/>
        </authorList>
    </citation>
    <scope>NUCLEOTIDE SEQUENCE [LARGE SCALE GENOMIC DNA]</scope>
    <source>
        <strain evidence="13">E3</strain>
    </source>
</reference>
<dbReference type="EMBL" id="CDSF01000079">
    <property type="protein sequence ID" value="CEO97305.1"/>
    <property type="molecule type" value="Genomic_DNA"/>
</dbReference>
<evidence type="ECO:0000313" key="13">
    <source>
        <dbReference type="EMBL" id="CEO97305.1"/>
    </source>
</evidence>
<keyword evidence="8" id="KW-0249">Electron transport</keyword>
<gene>
    <name evidence="13" type="ORF">PBRA_000650</name>
</gene>
<feature type="region of interest" description="Disordered" evidence="12">
    <location>
        <begin position="1"/>
        <end position="22"/>
    </location>
</feature>
<protein>
    <submittedName>
        <fullName evidence="13">Uncharacterized protein</fullName>
    </submittedName>
</protein>
<keyword evidence="9" id="KW-1133">Transmembrane helix</keyword>
<comment type="similarity">
    <text evidence="3">Belongs to the complex I NDUFB3 subunit family.</text>
</comment>
<dbReference type="GO" id="GO:0022900">
    <property type="term" value="P:electron transport chain"/>
    <property type="evidence" value="ECO:0007669"/>
    <property type="project" value="InterPro"/>
</dbReference>
<dbReference type="Pfam" id="PF08122">
    <property type="entry name" value="NDUF_B12"/>
    <property type="match status" value="1"/>
</dbReference>
<evidence type="ECO:0000256" key="5">
    <source>
        <dbReference type="ARBA" id="ARBA00022660"/>
    </source>
</evidence>
<keyword evidence="7" id="KW-0999">Mitochondrion inner membrane</keyword>
<comment type="function">
    <text evidence="1">Accessory subunit of the mitochondrial membrane respiratory chain NADH dehydrogenase (Complex I), that is believed not to be involved in catalysis. Complex I functions in the transfer of electrons from NADH to the respiratory chain. The immediate electron acceptor for the enzyme is believed to be ubiquinone.</text>
</comment>
<dbReference type="GO" id="GO:0005743">
    <property type="term" value="C:mitochondrial inner membrane"/>
    <property type="evidence" value="ECO:0007669"/>
    <property type="project" value="UniProtKB-SubCell"/>
</dbReference>
<keyword evidence="14" id="KW-1185">Reference proteome</keyword>
<comment type="subcellular location">
    <subcellularLocation>
        <location evidence="2">Mitochondrion inner membrane</location>
        <topology evidence="2">Single-pass membrane protein</topology>
        <orientation evidence="2">Matrix side</orientation>
    </subcellularLocation>
</comment>
<evidence type="ECO:0000256" key="9">
    <source>
        <dbReference type="ARBA" id="ARBA00022989"/>
    </source>
</evidence>
<accession>A0A0G4IQ20</accession>
<keyword evidence="10" id="KW-0496">Mitochondrion</keyword>
<dbReference type="InterPro" id="IPR012576">
    <property type="entry name" value="NDUFB3"/>
</dbReference>
<feature type="compositionally biased region" description="Basic and acidic residues" evidence="12">
    <location>
        <begin position="68"/>
        <end position="91"/>
    </location>
</feature>